<keyword evidence="1" id="KW-0472">Membrane</keyword>
<dbReference type="InterPro" id="IPR007345">
    <property type="entry name" value="Polysacch_pyruvyl_Trfase"/>
</dbReference>
<dbReference type="PANTHER" id="PTHR36836:SF1">
    <property type="entry name" value="COLANIC ACID BIOSYNTHESIS PROTEIN WCAK"/>
    <property type="match status" value="1"/>
</dbReference>
<keyword evidence="3" id="KW-0808">Transferase</keyword>
<reference evidence="4" key="1">
    <citation type="submission" date="2016-10" db="EMBL/GenBank/DDBJ databases">
        <authorList>
            <person name="Varghese N."/>
            <person name="Submissions S."/>
        </authorList>
    </citation>
    <scope>NUCLEOTIDE SEQUENCE [LARGE SCALE GENOMIC DNA]</scope>
    <source>
        <strain evidence="4">DSM 13490</strain>
    </source>
</reference>
<feature type="domain" description="Polysaccharide pyruvyl transferase" evidence="2">
    <location>
        <begin position="54"/>
        <end position="326"/>
    </location>
</feature>
<name>A0A1H3FEW6_9BACT</name>
<dbReference type="GO" id="GO:0016740">
    <property type="term" value="F:transferase activity"/>
    <property type="evidence" value="ECO:0007669"/>
    <property type="project" value="UniProtKB-KW"/>
</dbReference>
<evidence type="ECO:0000313" key="3">
    <source>
        <dbReference type="EMBL" id="SDX89562.1"/>
    </source>
</evidence>
<gene>
    <name evidence="3" type="ORF">SAMN03080603_01049</name>
</gene>
<organism evidence="3 4">
    <name type="scientific">Acetomicrobium thermoterrenum DSM 13490</name>
    <dbReference type="NCBI Taxonomy" id="1120987"/>
    <lineage>
        <taxon>Bacteria</taxon>
        <taxon>Thermotogati</taxon>
        <taxon>Synergistota</taxon>
        <taxon>Synergistia</taxon>
        <taxon>Synergistales</taxon>
        <taxon>Acetomicrobiaceae</taxon>
        <taxon>Acetomicrobium</taxon>
    </lineage>
</organism>
<dbReference type="Pfam" id="PF04230">
    <property type="entry name" value="PS_pyruv_trans"/>
    <property type="match status" value="1"/>
</dbReference>
<dbReference type="PANTHER" id="PTHR36836">
    <property type="entry name" value="COLANIC ACID BIOSYNTHESIS PROTEIN WCAK"/>
    <property type="match status" value="1"/>
</dbReference>
<feature type="transmembrane region" description="Helical" evidence="1">
    <location>
        <begin position="90"/>
        <end position="111"/>
    </location>
</feature>
<accession>A0A1H3FEW6</accession>
<evidence type="ECO:0000256" key="1">
    <source>
        <dbReference type="SAM" id="Phobius"/>
    </source>
</evidence>
<protein>
    <submittedName>
        <fullName evidence="3">Polysaccharide pyruvyl transferase family protein WcaK</fullName>
    </submittedName>
</protein>
<keyword evidence="1" id="KW-0812">Transmembrane</keyword>
<keyword evidence="1" id="KW-1133">Transmembrane helix</keyword>
<feature type="transmembrane region" description="Helical" evidence="1">
    <location>
        <begin position="46"/>
        <end position="69"/>
    </location>
</feature>
<dbReference type="AlphaFoldDB" id="A0A1H3FEW6"/>
<dbReference type="Proteomes" id="UP000199266">
    <property type="component" value="Unassembled WGS sequence"/>
</dbReference>
<dbReference type="EMBL" id="FNPD01000005">
    <property type="protein sequence ID" value="SDX89562.1"/>
    <property type="molecule type" value="Genomic_DNA"/>
</dbReference>
<sequence>MVADSVEVSQSVQEGLKIVSPILKHPSRFFSTTKNVKYSLTLKIKWGIVAIWDFFVSLLLLIGVTRKLGLMLMPKKSKRSVDIFRKADGVFVKGGGFIHSYGGLTSLYYIYFSLYHIILAQSLGKSVYVMPNSFGPFKGPFVANIVKKVMSKCKLVTSRESISAKQLSYLLSKKIDVFPDLAFYLEKADLCNIKHVLDNIPFKEKPCVAITARPYRFPGHNNPFQAYRDYKNALISFIKWLDGNDFYPVLVVHTRAIRQHESDKTCISEIAKKIATECQFSIIDDDTLDCRQLKAIYSQFDYIVGTRFHSIIFAMSEGVPGIAITYGGNKGDGIMRDMNLSKYAIPISDLSFEILRSRFEELIENRQNVLDNIHLYKAKAVHKREELIKEIMRIKGGKKDESFICA</sequence>
<evidence type="ECO:0000313" key="4">
    <source>
        <dbReference type="Proteomes" id="UP000199266"/>
    </source>
</evidence>
<evidence type="ECO:0000259" key="2">
    <source>
        <dbReference type="Pfam" id="PF04230"/>
    </source>
</evidence>
<keyword evidence="4" id="KW-1185">Reference proteome</keyword>
<proteinExistence type="predicted"/>